<protein>
    <submittedName>
        <fullName evidence="2">Uncharacterized protein</fullName>
    </submittedName>
</protein>
<reference evidence="2 3" key="1">
    <citation type="journal article" date="2018" name="Int. J. Syst. Evol. Microbiol.">
        <title>Adhaeribacter swui sp. nov., isolated from wet mud.</title>
        <authorList>
            <person name="Kim D.U."/>
            <person name="Kim K.W."/>
            <person name="Kang M.S."/>
            <person name="Kim J.Y."/>
            <person name="Jang J.H."/>
            <person name="Kim M.K."/>
        </authorList>
    </citation>
    <scope>NUCLEOTIDE SEQUENCE [LARGE SCALE GENOMIC DNA]</scope>
    <source>
        <strain evidence="2 3">KCTC 52873</strain>
    </source>
</reference>
<feature type="compositionally biased region" description="Acidic residues" evidence="1">
    <location>
        <begin position="59"/>
        <end position="71"/>
    </location>
</feature>
<feature type="compositionally biased region" description="Polar residues" evidence="1">
    <location>
        <begin position="1"/>
        <end position="12"/>
    </location>
</feature>
<dbReference type="Proteomes" id="UP000515237">
    <property type="component" value="Chromosome"/>
</dbReference>
<organism evidence="2 3">
    <name type="scientific">Adhaeribacter swui</name>
    <dbReference type="NCBI Taxonomy" id="2086471"/>
    <lineage>
        <taxon>Bacteria</taxon>
        <taxon>Pseudomonadati</taxon>
        <taxon>Bacteroidota</taxon>
        <taxon>Cytophagia</taxon>
        <taxon>Cytophagales</taxon>
        <taxon>Hymenobacteraceae</taxon>
        <taxon>Adhaeribacter</taxon>
    </lineage>
</organism>
<accession>A0A7G7GC53</accession>
<dbReference type="KEGG" id="aswu:HUW51_19120"/>
<proteinExistence type="predicted"/>
<evidence type="ECO:0000313" key="3">
    <source>
        <dbReference type="Proteomes" id="UP000515237"/>
    </source>
</evidence>
<feature type="compositionally biased region" description="Basic and acidic residues" evidence="1">
    <location>
        <begin position="13"/>
        <end position="31"/>
    </location>
</feature>
<dbReference type="EMBL" id="CP055156">
    <property type="protein sequence ID" value="QNF34737.1"/>
    <property type="molecule type" value="Genomic_DNA"/>
</dbReference>
<gene>
    <name evidence="2" type="ORF">HUW51_19120</name>
</gene>
<dbReference type="AlphaFoldDB" id="A0A7G7GC53"/>
<name>A0A7G7GC53_9BACT</name>
<feature type="compositionally biased region" description="Basic and acidic residues" evidence="1">
    <location>
        <begin position="47"/>
        <end position="58"/>
    </location>
</feature>
<evidence type="ECO:0000313" key="2">
    <source>
        <dbReference type="EMBL" id="QNF34737.1"/>
    </source>
</evidence>
<evidence type="ECO:0000256" key="1">
    <source>
        <dbReference type="SAM" id="MobiDB-lite"/>
    </source>
</evidence>
<dbReference type="RefSeq" id="WP_185271231.1">
    <property type="nucleotide sequence ID" value="NZ_CP055156.1"/>
</dbReference>
<sequence length="71" mass="7768">MAENQDNPSTSDQGKRSTAETDVTYQRDDAALRNSATTSTADTDNDNTTHDGVERVDDTFDGDVDNIEIDK</sequence>
<keyword evidence="3" id="KW-1185">Reference proteome</keyword>
<feature type="region of interest" description="Disordered" evidence="1">
    <location>
        <begin position="1"/>
        <end position="71"/>
    </location>
</feature>